<comment type="caution">
    <text evidence="2">The sequence shown here is derived from an EMBL/GenBank/DDBJ whole genome shotgun (WGS) entry which is preliminary data.</text>
</comment>
<dbReference type="AlphaFoldDB" id="A0A6L5GCH6"/>
<evidence type="ECO:0000256" key="1">
    <source>
        <dbReference type="SAM" id="Phobius"/>
    </source>
</evidence>
<keyword evidence="3" id="KW-1185">Reference proteome</keyword>
<organism evidence="2 3">
    <name type="scientific">Glycomyces albidus</name>
    <dbReference type="NCBI Taxonomy" id="2656774"/>
    <lineage>
        <taxon>Bacteria</taxon>
        <taxon>Bacillati</taxon>
        <taxon>Actinomycetota</taxon>
        <taxon>Actinomycetes</taxon>
        <taxon>Glycomycetales</taxon>
        <taxon>Glycomycetaceae</taxon>
        <taxon>Glycomyces</taxon>
    </lineage>
</organism>
<evidence type="ECO:0000313" key="2">
    <source>
        <dbReference type="EMBL" id="MQM27291.1"/>
    </source>
</evidence>
<accession>A0A6L5GCH6</accession>
<proteinExistence type="predicted"/>
<dbReference type="EMBL" id="WIAO01000022">
    <property type="protein sequence ID" value="MQM27291.1"/>
    <property type="molecule type" value="Genomic_DNA"/>
</dbReference>
<dbReference type="Proteomes" id="UP000477750">
    <property type="component" value="Unassembled WGS sequence"/>
</dbReference>
<protein>
    <recommendedName>
        <fullName evidence="4">Zinc ribbon domain-containing protein</fullName>
    </recommendedName>
</protein>
<reference evidence="2 3" key="1">
    <citation type="submission" date="2019-10" db="EMBL/GenBank/DDBJ databases">
        <title>Glycomyces albidus sp. nov., a novel actinomycete isolated from rhizosphere soil of wheat (Triticum aestivum L.).</title>
        <authorList>
            <person name="Qian L."/>
        </authorList>
    </citation>
    <scope>NUCLEOTIDE SEQUENCE [LARGE SCALE GENOMIC DNA]</scope>
    <source>
        <strain evidence="2 3">NEAU-7082</strain>
    </source>
</reference>
<keyword evidence="1" id="KW-0472">Membrane</keyword>
<evidence type="ECO:0008006" key="4">
    <source>
        <dbReference type="Google" id="ProtNLM"/>
    </source>
</evidence>
<name>A0A6L5GCH6_9ACTN</name>
<keyword evidence="1" id="KW-1133">Transmembrane helix</keyword>
<dbReference type="RefSeq" id="WP_153026429.1">
    <property type="nucleotide sequence ID" value="NZ_WIAO01000022.1"/>
</dbReference>
<gene>
    <name evidence="2" type="ORF">GFD30_17170</name>
</gene>
<evidence type="ECO:0000313" key="3">
    <source>
        <dbReference type="Proteomes" id="UP000477750"/>
    </source>
</evidence>
<feature type="transmembrane region" description="Helical" evidence="1">
    <location>
        <begin position="291"/>
        <end position="309"/>
    </location>
</feature>
<sequence length="310" mass="34108">MVPACPCTACGEPLPDAPGATVLACDACGTAHHGRPAARRLVDPDWAALPPKATARYADDTPDAVIVPDAVVPFNVERREARRLLRERARRRWFAPAAFRRVDQSPSFRAAYLPYWVWSAWTHSRYRAARGDVHWTQTAQGARVRAMLWRPAAGAVDRAFADIAVPATVLLEARMLADLMRDWDLGAAVPFAPGRLEGRWVQRYDLEPEVGLALAKARMAAEVEREVRERIGGDAQHVPVIDTAYTGLSYRLVLLPVWLASYPHRGRRRMVAVHGETGRVVAGRPWSGPKLAAALAIAAIVASIMFFSLG</sequence>
<keyword evidence="1" id="KW-0812">Transmembrane</keyword>